<dbReference type="SUPFAM" id="SSF54001">
    <property type="entry name" value="Cysteine proteinases"/>
    <property type="match status" value="1"/>
</dbReference>
<comment type="similarity">
    <text evidence="1">Belongs to the peptidase C48 family.</text>
</comment>
<dbReference type="PROSITE" id="PS50600">
    <property type="entry name" value="ULP_PROTEASE"/>
    <property type="match status" value="1"/>
</dbReference>
<protein>
    <submittedName>
        <fullName evidence="8">Ubiquitin-like-specific protease 1B</fullName>
    </submittedName>
</protein>
<dbReference type="GO" id="GO:0016929">
    <property type="term" value="F:deSUMOylase activity"/>
    <property type="evidence" value="ECO:0007669"/>
    <property type="project" value="TreeGrafter"/>
</dbReference>
<keyword evidence="5" id="KW-0788">Thiol protease</keyword>
<keyword evidence="9" id="KW-1185">Reference proteome</keyword>
<organism evidence="8 9">
    <name type="scientific">Iris pallida</name>
    <name type="common">Sweet iris</name>
    <dbReference type="NCBI Taxonomy" id="29817"/>
    <lineage>
        <taxon>Eukaryota</taxon>
        <taxon>Viridiplantae</taxon>
        <taxon>Streptophyta</taxon>
        <taxon>Embryophyta</taxon>
        <taxon>Tracheophyta</taxon>
        <taxon>Spermatophyta</taxon>
        <taxon>Magnoliopsida</taxon>
        <taxon>Liliopsida</taxon>
        <taxon>Asparagales</taxon>
        <taxon>Iridaceae</taxon>
        <taxon>Iridoideae</taxon>
        <taxon>Irideae</taxon>
        <taxon>Iris</taxon>
    </lineage>
</organism>
<dbReference type="Pfam" id="PF02902">
    <property type="entry name" value="Peptidase_C48"/>
    <property type="match status" value="1"/>
</dbReference>
<sequence>MGALSESRKRFPDLSPLSPPSKKAKTSSSQPILHRTAPERRHSPPMAPIRRPIHGPQRVLKAFGLGSGRKPRSEVRVRISGSGSRSATEVEPVEDLELEDYRRLVVEVEEAVRSPAVELPTVSEAAVDLRSLDLEAAETEEERGLRRNIPLYRELYLDSARKHDSRIRDLGFEVRLAEKRILGFRLVDEVSKKKREEGPQETFAPLTDEDEQEVDFALRDGKRQELLVVHEASGIEITREALRCLKGGAWLNDEVINLYLALLKERERREPKRFLKCHFFNTFFYKKLISGRNGYDFKAVKRWTTHRKLGYGLIDCDKIFVPIHKEVHWCLAIINVKDKKFQYLDSLGGMDKMALRVLARYLVDEVSDKSNKQIDTTLWGKETIEDLPLQENGWDCGMFMLKYTDFYSRGLSLTFGQEHMAYFRKRTAKEILKLKAE</sequence>
<dbReference type="GO" id="GO:0006508">
    <property type="term" value="P:proteolysis"/>
    <property type="evidence" value="ECO:0007669"/>
    <property type="project" value="UniProtKB-KW"/>
</dbReference>
<accession>A0AAX6DWN5</accession>
<comment type="caution">
    <text evidence="8">The sequence shown here is derived from an EMBL/GenBank/DDBJ whole genome shotgun (WGS) entry which is preliminary data.</text>
</comment>
<dbReference type="Proteomes" id="UP001140949">
    <property type="component" value="Unassembled WGS sequence"/>
</dbReference>
<dbReference type="GO" id="GO:0005634">
    <property type="term" value="C:nucleus"/>
    <property type="evidence" value="ECO:0007669"/>
    <property type="project" value="TreeGrafter"/>
</dbReference>
<dbReference type="Gene3D" id="3.40.395.10">
    <property type="entry name" value="Adenoviral Proteinase, Chain A"/>
    <property type="match status" value="1"/>
</dbReference>
<keyword evidence="2 8" id="KW-0645">Protease</keyword>
<dbReference type="GO" id="GO:0016926">
    <property type="term" value="P:protein desumoylation"/>
    <property type="evidence" value="ECO:0007669"/>
    <property type="project" value="UniProtKB-ARBA"/>
</dbReference>
<keyword evidence="4" id="KW-0378">Hydrolase</keyword>
<evidence type="ECO:0000256" key="4">
    <source>
        <dbReference type="ARBA" id="ARBA00022801"/>
    </source>
</evidence>
<dbReference type="PANTHER" id="PTHR12606:SF1">
    <property type="entry name" value="UBIQUITIN-LIKE-SPECIFIC PROTEASE 1A"/>
    <property type="match status" value="1"/>
</dbReference>
<evidence type="ECO:0000256" key="6">
    <source>
        <dbReference type="SAM" id="MobiDB-lite"/>
    </source>
</evidence>
<evidence type="ECO:0000313" key="9">
    <source>
        <dbReference type="Proteomes" id="UP001140949"/>
    </source>
</evidence>
<evidence type="ECO:0000256" key="3">
    <source>
        <dbReference type="ARBA" id="ARBA00022786"/>
    </source>
</evidence>
<keyword evidence="3" id="KW-0833">Ubl conjugation pathway</keyword>
<name>A0AAX6DWN5_IRIPA</name>
<evidence type="ECO:0000256" key="5">
    <source>
        <dbReference type="ARBA" id="ARBA00022807"/>
    </source>
</evidence>
<gene>
    <name evidence="8" type="ORF">M6B38_222310</name>
</gene>
<dbReference type="InterPro" id="IPR038765">
    <property type="entry name" value="Papain-like_cys_pep_sf"/>
</dbReference>
<evidence type="ECO:0000259" key="7">
    <source>
        <dbReference type="PROSITE" id="PS50600"/>
    </source>
</evidence>
<dbReference type="AlphaFoldDB" id="A0AAX6DWN5"/>
<reference evidence="8" key="2">
    <citation type="submission" date="2023-04" db="EMBL/GenBank/DDBJ databases">
        <authorList>
            <person name="Bruccoleri R.E."/>
            <person name="Oakeley E.J."/>
            <person name="Faust A.-M."/>
            <person name="Dessus-Babus S."/>
            <person name="Altorfer M."/>
            <person name="Burckhardt D."/>
            <person name="Oertli M."/>
            <person name="Naumann U."/>
            <person name="Petersen F."/>
            <person name="Wong J."/>
        </authorList>
    </citation>
    <scope>NUCLEOTIDE SEQUENCE</scope>
    <source>
        <strain evidence="8">GSM-AAB239-AS_SAM_17_03QT</strain>
        <tissue evidence="8">Leaf</tissue>
    </source>
</reference>
<reference evidence="8" key="1">
    <citation type="journal article" date="2023" name="GigaByte">
        <title>Genome assembly of the bearded iris, Iris pallida Lam.</title>
        <authorList>
            <person name="Bruccoleri R.E."/>
            <person name="Oakeley E.J."/>
            <person name="Faust A.M.E."/>
            <person name="Altorfer M."/>
            <person name="Dessus-Babus S."/>
            <person name="Burckhardt D."/>
            <person name="Oertli M."/>
            <person name="Naumann U."/>
            <person name="Petersen F."/>
            <person name="Wong J."/>
        </authorList>
    </citation>
    <scope>NUCLEOTIDE SEQUENCE</scope>
    <source>
        <strain evidence="8">GSM-AAB239-AS_SAM_17_03QT</strain>
    </source>
</reference>
<proteinExistence type="inferred from homology"/>
<dbReference type="InterPro" id="IPR003653">
    <property type="entry name" value="Peptidase_C48_C"/>
</dbReference>
<evidence type="ECO:0000313" key="8">
    <source>
        <dbReference type="EMBL" id="KAJ6796178.1"/>
    </source>
</evidence>
<dbReference type="EMBL" id="JANAVB010041419">
    <property type="protein sequence ID" value="KAJ6796178.1"/>
    <property type="molecule type" value="Genomic_DNA"/>
</dbReference>
<evidence type="ECO:0000256" key="2">
    <source>
        <dbReference type="ARBA" id="ARBA00022670"/>
    </source>
</evidence>
<feature type="region of interest" description="Disordered" evidence="6">
    <location>
        <begin position="1"/>
        <end position="57"/>
    </location>
</feature>
<feature type="domain" description="Ubiquitin-like protease family profile" evidence="7">
    <location>
        <begin position="235"/>
        <end position="407"/>
    </location>
</feature>
<dbReference type="FunFam" id="3.40.395.10:FF:000005">
    <property type="entry name" value="Ubiquitin-like-specific protease ESD4"/>
    <property type="match status" value="1"/>
</dbReference>
<dbReference type="PANTHER" id="PTHR12606">
    <property type="entry name" value="SENTRIN/SUMO-SPECIFIC PROTEASE"/>
    <property type="match status" value="1"/>
</dbReference>
<evidence type="ECO:0000256" key="1">
    <source>
        <dbReference type="ARBA" id="ARBA00005234"/>
    </source>
</evidence>
<feature type="compositionally biased region" description="Basic and acidic residues" evidence="6">
    <location>
        <begin position="1"/>
        <end position="12"/>
    </location>
</feature>